<reference evidence="3 5" key="1">
    <citation type="journal article" date="2015" name="Int. J. Syst. Evol. Microbiol.">
        <title>Complete genome sequence of Salinicoccus halodurans H3B36, isolated from the Qaidam Basin in China.</title>
        <authorList>
            <person name="Jiang K."/>
            <person name="Xue Y."/>
            <person name="Ma Y."/>
        </authorList>
    </citation>
    <scope>NUCLEOTIDE SEQUENCE [LARGE SCALE GENOMIC DNA]</scope>
    <source>
        <strain evidence="3 5">H3B36</strain>
    </source>
</reference>
<dbReference type="OrthoDB" id="4789744at2"/>
<evidence type="ECO:0000313" key="4">
    <source>
        <dbReference type="EMBL" id="SFK88050.1"/>
    </source>
</evidence>
<dbReference type="InterPro" id="IPR011761">
    <property type="entry name" value="ATP-grasp"/>
</dbReference>
<gene>
    <name evidence="3" type="ORF">AAT16_11265</name>
    <name evidence="4" type="ORF">SAMN05216235_2194</name>
</gene>
<keyword evidence="5" id="KW-1185">Reference proteome</keyword>
<proteinExistence type="predicted"/>
<name>A0A0F7HL99_9STAP</name>
<dbReference type="GO" id="GO:0005737">
    <property type="term" value="C:cytoplasm"/>
    <property type="evidence" value="ECO:0007669"/>
    <property type="project" value="TreeGrafter"/>
</dbReference>
<evidence type="ECO:0000313" key="6">
    <source>
        <dbReference type="Proteomes" id="UP000183090"/>
    </source>
</evidence>
<reference evidence="5" key="2">
    <citation type="submission" date="2015-04" db="EMBL/GenBank/DDBJ databases">
        <title>Complete genome sequence of Salinicoccus halodurans strain H3B36, isolated from the Qaidam basin of China.</title>
        <authorList>
            <person name="Ma Y."/>
            <person name="Jiang K."/>
            <person name="Xue Y."/>
        </authorList>
    </citation>
    <scope>NUCLEOTIDE SEQUENCE [LARGE SCALE GENOMIC DNA]</scope>
    <source>
        <strain evidence="5">H3B36</strain>
    </source>
</reference>
<dbReference type="Gene3D" id="3.30.470.20">
    <property type="entry name" value="ATP-grasp fold, B domain"/>
    <property type="match status" value="1"/>
</dbReference>
<dbReference type="Proteomes" id="UP000183090">
    <property type="component" value="Unassembled WGS sequence"/>
</dbReference>
<dbReference type="GO" id="GO:0005524">
    <property type="term" value="F:ATP binding"/>
    <property type="evidence" value="ECO:0007669"/>
    <property type="project" value="UniProtKB-UniRule"/>
</dbReference>
<dbReference type="PROSITE" id="PS50975">
    <property type="entry name" value="ATP_GRASP"/>
    <property type="match status" value="1"/>
</dbReference>
<feature type="domain" description="ATP-grasp" evidence="2">
    <location>
        <begin position="100"/>
        <end position="309"/>
    </location>
</feature>
<dbReference type="AlphaFoldDB" id="A0A0F7HL99"/>
<keyword evidence="1" id="KW-0067">ATP-binding</keyword>
<dbReference type="PANTHER" id="PTHR21621:SF0">
    <property type="entry name" value="BETA-CITRYLGLUTAMATE SYNTHASE B-RELATED"/>
    <property type="match status" value="1"/>
</dbReference>
<dbReference type="EMBL" id="CP011366">
    <property type="protein sequence ID" value="AKG74721.1"/>
    <property type="molecule type" value="Genomic_DNA"/>
</dbReference>
<accession>A0A0F7HL99</accession>
<dbReference type="PANTHER" id="PTHR21621">
    <property type="entry name" value="RIBOSOMAL PROTEIN S6 MODIFICATION PROTEIN"/>
    <property type="match status" value="1"/>
</dbReference>
<evidence type="ECO:0000256" key="1">
    <source>
        <dbReference type="PROSITE-ProRule" id="PRU00409"/>
    </source>
</evidence>
<dbReference type="GO" id="GO:0009432">
    <property type="term" value="P:SOS response"/>
    <property type="evidence" value="ECO:0007669"/>
    <property type="project" value="TreeGrafter"/>
</dbReference>
<evidence type="ECO:0000313" key="5">
    <source>
        <dbReference type="Proteomes" id="UP000034029"/>
    </source>
</evidence>
<dbReference type="Proteomes" id="UP000034029">
    <property type="component" value="Chromosome"/>
</dbReference>
<dbReference type="Pfam" id="PF08443">
    <property type="entry name" value="RimK"/>
    <property type="match status" value="1"/>
</dbReference>
<dbReference type="InterPro" id="IPR013651">
    <property type="entry name" value="ATP-grasp_RimK-type"/>
</dbReference>
<keyword evidence="1" id="KW-0547">Nucleotide-binding</keyword>
<dbReference type="RefSeq" id="WP_046790900.1">
    <property type="nucleotide sequence ID" value="NZ_CP011366.1"/>
</dbReference>
<dbReference type="GO" id="GO:0018169">
    <property type="term" value="F:ribosomal S6-glutamic acid ligase activity"/>
    <property type="evidence" value="ECO:0007669"/>
    <property type="project" value="TreeGrafter"/>
</dbReference>
<sequence>MSKIFVIHENSEWTAPLYKRFEELGLPYEDWNLTQGTVDLNEVPPEGVFYNRMSASSHTRGNRYAPELANAVLAWLEHYGRTVINGSGALNLEISKVRQYLELEKYGVKTPETIAAVGKKQLLEAVEKFEGRPFITKHNRAGKGLGVKLFRSKEGLRSYIESEDFEDPVDGITLIQEYIESPEPFITRCEFVGGEFMYAVMVDTSEGFELCPADACSVEDLFCPAGDSDGKQPKFQIINGFDDPILEKYKKMLRRNDIQIAGIEFIRDGRGNIYTYDINTNTNYNSNAEEVGRQFGMLGIAKYLGGLLDQSVISIK</sequence>
<evidence type="ECO:0000259" key="2">
    <source>
        <dbReference type="PROSITE" id="PS50975"/>
    </source>
</evidence>
<evidence type="ECO:0000313" key="3">
    <source>
        <dbReference type="EMBL" id="AKG74721.1"/>
    </source>
</evidence>
<keyword evidence="3" id="KW-0436">Ligase</keyword>
<dbReference type="GO" id="GO:0046872">
    <property type="term" value="F:metal ion binding"/>
    <property type="evidence" value="ECO:0007669"/>
    <property type="project" value="InterPro"/>
</dbReference>
<protein>
    <submittedName>
        <fullName evidence="3">Alpha-L-glutamate ligase</fullName>
    </submittedName>
    <submittedName>
        <fullName evidence="4">RimK-like ATP-grasp domain-containing protein</fullName>
    </submittedName>
</protein>
<dbReference type="SUPFAM" id="SSF56059">
    <property type="entry name" value="Glutathione synthetase ATP-binding domain-like"/>
    <property type="match status" value="1"/>
</dbReference>
<reference evidence="4 6" key="3">
    <citation type="submission" date="2016-10" db="EMBL/GenBank/DDBJ databases">
        <authorList>
            <person name="Varghese N."/>
            <person name="Submissions S."/>
        </authorList>
    </citation>
    <scope>NUCLEOTIDE SEQUENCE [LARGE SCALE GENOMIC DNA]</scope>
    <source>
        <strain evidence="4 6">CGMCC 1.6501</strain>
    </source>
</reference>
<organism evidence="4 6">
    <name type="scientific">Salinicoccus halodurans</name>
    <dbReference type="NCBI Taxonomy" id="407035"/>
    <lineage>
        <taxon>Bacteria</taxon>
        <taxon>Bacillati</taxon>
        <taxon>Bacillota</taxon>
        <taxon>Bacilli</taxon>
        <taxon>Bacillales</taxon>
        <taxon>Staphylococcaceae</taxon>
        <taxon>Salinicoccus</taxon>
    </lineage>
</organism>
<dbReference type="EMBL" id="FOTB01000005">
    <property type="protein sequence ID" value="SFK88050.1"/>
    <property type="molecule type" value="Genomic_DNA"/>
</dbReference>
<dbReference type="KEGG" id="shv:AAT16_11265"/>